<dbReference type="EC" id="3.5.4.33" evidence="8"/>
<gene>
    <name evidence="8 10" type="primary">tadA</name>
    <name evidence="10" type="ORF">AB162_002</name>
</gene>
<dbReference type="OrthoDB" id="9802676at2"/>
<reference evidence="10 11" key="1">
    <citation type="submission" date="2015-06" db="EMBL/GenBank/DDBJ databases">
        <title>Lineage-specific patterns of genome deterioration in obligate symbionts.</title>
        <authorList>
            <person name="Bennett G.M."/>
            <person name="McCutcheon J.P."/>
            <person name="McDonald B.R."/>
            <person name="Moran N.A."/>
        </authorList>
    </citation>
    <scope>NUCLEOTIDE SEQUENCE [LARGE SCALE GENOMIC DNA]</scope>
    <source>
        <strain evidence="10 11">B-GSS</strain>
    </source>
</reference>
<evidence type="ECO:0000256" key="4">
    <source>
        <dbReference type="ARBA" id="ARBA00022723"/>
    </source>
</evidence>
<evidence type="ECO:0000256" key="7">
    <source>
        <dbReference type="ARBA" id="ARBA00048045"/>
    </source>
</evidence>
<accession>A0A0K2BJX7</accession>
<keyword evidence="11" id="KW-1185">Reference proteome</keyword>
<proteinExistence type="inferred from homology"/>
<evidence type="ECO:0000313" key="11">
    <source>
        <dbReference type="Proteomes" id="UP000056466"/>
    </source>
</evidence>
<protein>
    <recommendedName>
        <fullName evidence="8">tRNA-specific adenosine deaminase</fullName>
        <ecNumber evidence="8">3.5.4.33</ecNumber>
    </recommendedName>
</protein>
<comment type="cofactor">
    <cofactor evidence="8">
        <name>Zn(2+)</name>
        <dbReference type="ChEBI" id="CHEBI:29105"/>
    </cofactor>
    <text evidence="8">Binds 1 zinc ion per subunit.</text>
</comment>
<evidence type="ECO:0000256" key="8">
    <source>
        <dbReference type="HAMAP-Rule" id="MF_00972"/>
    </source>
</evidence>
<comment type="similarity">
    <text evidence="1">Belongs to the cytidine and deoxycytidylate deaminase family. ADAT2 subfamily.</text>
</comment>
<dbReference type="HAMAP" id="MF_00972">
    <property type="entry name" value="tRNA_aden_deaminase"/>
    <property type="match status" value="1"/>
</dbReference>
<keyword evidence="6 8" id="KW-0862">Zinc</keyword>
<keyword evidence="4 8" id="KW-0479">Metal-binding</keyword>
<evidence type="ECO:0000256" key="2">
    <source>
        <dbReference type="ARBA" id="ARBA00011738"/>
    </source>
</evidence>
<comment type="function">
    <text evidence="8">Catalyzes the deamination of adenosine to inosine at the wobble position 34 of tRNA(Arg2).</text>
</comment>
<dbReference type="Gene3D" id="3.40.140.10">
    <property type="entry name" value="Cytidine Deaminase, domain 2"/>
    <property type="match status" value="1"/>
</dbReference>
<dbReference type="SUPFAM" id="SSF53927">
    <property type="entry name" value="Cytidine deaminase-like"/>
    <property type="match status" value="1"/>
</dbReference>
<dbReference type="NCBIfam" id="NF008113">
    <property type="entry name" value="PRK10860.1"/>
    <property type="match status" value="1"/>
</dbReference>
<dbReference type="CDD" id="cd01285">
    <property type="entry name" value="nucleoside_deaminase"/>
    <property type="match status" value="1"/>
</dbReference>
<dbReference type="RefSeq" id="WP_053096394.1">
    <property type="nucleotide sequence ID" value="NZ_CP011787.1"/>
</dbReference>
<feature type="binding site" evidence="8">
    <location>
        <position position="60"/>
    </location>
    <ligand>
        <name>Zn(2+)</name>
        <dbReference type="ChEBI" id="CHEBI:29105"/>
        <note>catalytic</note>
    </ligand>
</feature>
<dbReference type="GO" id="GO:0002100">
    <property type="term" value="P:tRNA wobble adenosine to inosine editing"/>
    <property type="evidence" value="ECO:0007669"/>
    <property type="project" value="UniProtKB-UniRule"/>
</dbReference>
<dbReference type="PROSITE" id="PS51747">
    <property type="entry name" value="CYT_DCMP_DEAMINASES_2"/>
    <property type="match status" value="1"/>
</dbReference>
<dbReference type="PATRIC" id="fig|186490.8.peg.2"/>
<comment type="catalytic activity">
    <reaction evidence="7 8">
        <text>adenosine(34) in tRNA + H2O + H(+) = inosine(34) in tRNA + NH4(+)</text>
        <dbReference type="Rhea" id="RHEA:43168"/>
        <dbReference type="Rhea" id="RHEA-COMP:10373"/>
        <dbReference type="Rhea" id="RHEA-COMP:10374"/>
        <dbReference type="ChEBI" id="CHEBI:15377"/>
        <dbReference type="ChEBI" id="CHEBI:15378"/>
        <dbReference type="ChEBI" id="CHEBI:28938"/>
        <dbReference type="ChEBI" id="CHEBI:74411"/>
        <dbReference type="ChEBI" id="CHEBI:82852"/>
        <dbReference type="EC" id="3.5.4.33"/>
    </reaction>
</comment>
<feature type="binding site" evidence="8">
    <location>
        <position position="93"/>
    </location>
    <ligand>
        <name>Zn(2+)</name>
        <dbReference type="ChEBI" id="CHEBI:29105"/>
        <note>catalytic</note>
    </ligand>
</feature>
<dbReference type="GO" id="GO:0008270">
    <property type="term" value="F:zinc ion binding"/>
    <property type="evidence" value="ECO:0007669"/>
    <property type="project" value="UniProtKB-UniRule"/>
</dbReference>
<dbReference type="GO" id="GO:0052717">
    <property type="term" value="F:tRNA-specific adenosine-34 deaminase activity"/>
    <property type="evidence" value="ECO:0007669"/>
    <property type="project" value="UniProtKB-UniRule"/>
</dbReference>
<evidence type="ECO:0000256" key="1">
    <source>
        <dbReference type="ARBA" id="ARBA00010669"/>
    </source>
</evidence>
<dbReference type="InterPro" id="IPR002125">
    <property type="entry name" value="CMP_dCMP_dom"/>
</dbReference>
<keyword evidence="3 8" id="KW-0819">tRNA processing</keyword>
<organism evidence="10 11">
    <name type="scientific">Candidatus Palibaumannia cicadellinicola</name>
    <dbReference type="NCBI Taxonomy" id="186490"/>
    <lineage>
        <taxon>Bacteria</taxon>
        <taxon>Pseudomonadati</taxon>
        <taxon>Pseudomonadota</taxon>
        <taxon>Gammaproteobacteria</taxon>
        <taxon>Candidatus Palibaumannia</taxon>
    </lineage>
</organism>
<keyword evidence="5 8" id="KW-0378">Hydrolase</keyword>
<dbReference type="EMBL" id="CP011787">
    <property type="protein sequence ID" value="AKZ65630.1"/>
    <property type="molecule type" value="Genomic_DNA"/>
</dbReference>
<feature type="domain" description="CMP/dCMP-type deaminase" evidence="9">
    <location>
        <begin position="9"/>
        <end position="136"/>
    </location>
</feature>
<dbReference type="InterPro" id="IPR016192">
    <property type="entry name" value="APOBEC/CMP_deaminase_Zn-bd"/>
</dbReference>
<evidence type="ECO:0000256" key="6">
    <source>
        <dbReference type="ARBA" id="ARBA00022833"/>
    </source>
</evidence>
<evidence type="ECO:0000259" key="9">
    <source>
        <dbReference type="PROSITE" id="PS51747"/>
    </source>
</evidence>
<dbReference type="InterPro" id="IPR016193">
    <property type="entry name" value="Cytidine_deaminase-like"/>
</dbReference>
<feature type="binding site" evidence="8">
    <location>
        <position position="90"/>
    </location>
    <ligand>
        <name>Zn(2+)</name>
        <dbReference type="ChEBI" id="CHEBI:29105"/>
        <note>catalytic</note>
    </ligand>
</feature>
<dbReference type="AlphaFoldDB" id="A0A0K2BJX7"/>
<evidence type="ECO:0000256" key="3">
    <source>
        <dbReference type="ARBA" id="ARBA00022694"/>
    </source>
</evidence>
<dbReference type="PROSITE" id="PS00903">
    <property type="entry name" value="CYT_DCMP_DEAMINASES_1"/>
    <property type="match status" value="1"/>
</dbReference>
<dbReference type="KEGG" id="bcig:AB162_002"/>
<dbReference type="InterPro" id="IPR028883">
    <property type="entry name" value="tRNA_aden_deaminase"/>
</dbReference>
<name>A0A0K2BJX7_9GAMM</name>
<dbReference type="PANTHER" id="PTHR11079:SF202">
    <property type="entry name" value="TRNA-SPECIFIC ADENOSINE DEAMINASE"/>
    <property type="match status" value="1"/>
</dbReference>
<dbReference type="PANTHER" id="PTHR11079">
    <property type="entry name" value="CYTOSINE DEAMINASE FAMILY MEMBER"/>
    <property type="match status" value="1"/>
</dbReference>
<sequence>MSLYYQNKKNDQLWMRCALSLAKCAETKGEVPVGAVLVLEGQKIGEGYNSSISSKDPTAHAEIIALRLGGKKIGNYRINGAVMYVTLEPCVMCTGAMVHARINRIVFGAKEGKTILSGASSYVLNYPNINHSIILCSGVLENACTSQVQAFFHRKRASKIKY</sequence>
<feature type="active site" description="Proton donor" evidence="8">
    <location>
        <position position="62"/>
    </location>
</feature>
<dbReference type="Proteomes" id="UP000056466">
    <property type="component" value="Chromosome"/>
</dbReference>
<evidence type="ECO:0000313" key="10">
    <source>
        <dbReference type="EMBL" id="AKZ65630.1"/>
    </source>
</evidence>
<evidence type="ECO:0000256" key="5">
    <source>
        <dbReference type="ARBA" id="ARBA00022801"/>
    </source>
</evidence>
<dbReference type="Pfam" id="PF00383">
    <property type="entry name" value="dCMP_cyt_deam_1"/>
    <property type="match status" value="1"/>
</dbReference>
<comment type="subunit">
    <text evidence="2 8">Homodimer.</text>
</comment>